<reference evidence="2 3" key="1">
    <citation type="journal article" date="2015" name="Genome Biol. Evol.">
        <title>Comparative Genomics of a Bacterivorous Green Alga Reveals Evolutionary Causalities and Consequences of Phago-Mixotrophic Mode of Nutrition.</title>
        <authorList>
            <person name="Burns J.A."/>
            <person name="Paasch A."/>
            <person name="Narechania A."/>
            <person name="Kim E."/>
        </authorList>
    </citation>
    <scope>NUCLEOTIDE SEQUENCE [LARGE SCALE GENOMIC DNA]</scope>
    <source>
        <strain evidence="2 3">PLY_AMNH</strain>
    </source>
</reference>
<evidence type="ECO:0000313" key="3">
    <source>
        <dbReference type="Proteomes" id="UP001190700"/>
    </source>
</evidence>
<feature type="signal peptide" evidence="1">
    <location>
        <begin position="1"/>
        <end position="22"/>
    </location>
</feature>
<dbReference type="Proteomes" id="UP001190700">
    <property type="component" value="Unassembled WGS sequence"/>
</dbReference>
<evidence type="ECO:0008006" key="4">
    <source>
        <dbReference type="Google" id="ProtNLM"/>
    </source>
</evidence>
<name>A0AAE0KV20_9CHLO</name>
<feature type="chain" id="PRO_5042251260" description="Secreted protein" evidence="1">
    <location>
        <begin position="23"/>
        <end position="135"/>
    </location>
</feature>
<gene>
    <name evidence="2" type="ORF">CYMTET_29535</name>
</gene>
<sequence>MFCWLGCLLVFGACLRKANVTAKKENAFSGTEAMLKKSIRFEGHDKMRVMVSSSKTNQFSKRTHETLIHEVLGLIAFCVVIVTRRAMALNQWPGGPDAPLLCHTKAGGQQVALTHSGFDHWLKTKLKTAGLQPER</sequence>
<keyword evidence="1" id="KW-0732">Signal</keyword>
<evidence type="ECO:0000313" key="2">
    <source>
        <dbReference type="EMBL" id="KAK3261559.1"/>
    </source>
</evidence>
<keyword evidence="3" id="KW-1185">Reference proteome</keyword>
<dbReference type="EMBL" id="LGRX02016818">
    <property type="protein sequence ID" value="KAK3261559.1"/>
    <property type="molecule type" value="Genomic_DNA"/>
</dbReference>
<proteinExistence type="predicted"/>
<dbReference type="AlphaFoldDB" id="A0AAE0KV20"/>
<comment type="caution">
    <text evidence="2">The sequence shown here is derived from an EMBL/GenBank/DDBJ whole genome shotgun (WGS) entry which is preliminary data.</text>
</comment>
<evidence type="ECO:0000256" key="1">
    <source>
        <dbReference type="SAM" id="SignalP"/>
    </source>
</evidence>
<accession>A0AAE0KV20</accession>
<organism evidence="2 3">
    <name type="scientific">Cymbomonas tetramitiformis</name>
    <dbReference type="NCBI Taxonomy" id="36881"/>
    <lineage>
        <taxon>Eukaryota</taxon>
        <taxon>Viridiplantae</taxon>
        <taxon>Chlorophyta</taxon>
        <taxon>Pyramimonadophyceae</taxon>
        <taxon>Pyramimonadales</taxon>
        <taxon>Pyramimonadaceae</taxon>
        <taxon>Cymbomonas</taxon>
    </lineage>
</organism>
<protein>
    <recommendedName>
        <fullName evidence="4">Secreted protein</fullName>
    </recommendedName>
</protein>